<dbReference type="Pfam" id="PF02801">
    <property type="entry name" value="Ketoacyl-synt_C"/>
    <property type="match status" value="2"/>
</dbReference>
<feature type="domain" description="Ketosynthase family 3 (KS3)" evidence="4">
    <location>
        <begin position="5"/>
        <end position="403"/>
    </location>
</feature>
<organism evidence="5">
    <name type="scientific">Bacillus thuringiensis subsp. israelensis</name>
    <dbReference type="NCBI Taxonomy" id="1430"/>
    <lineage>
        <taxon>Bacteria</taxon>
        <taxon>Bacillati</taxon>
        <taxon>Bacillota</taxon>
        <taxon>Bacilli</taxon>
        <taxon>Bacillales</taxon>
        <taxon>Bacillaceae</taxon>
        <taxon>Bacillus</taxon>
        <taxon>Bacillus cereus group</taxon>
    </lineage>
</organism>
<proteinExistence type="inferred from homology"/>
<dbReference type="GO" id="GO:0006633">
    <property type="term" value="P:fatty acid biosynthetic process"/>
    <property type="evidence" value="ECO:0007669"/>
    <property type="project" value="TreeGrafter"/>
</dbReference>
<feature type="domain" description="Ketosynthase family 3 (KS3)" evidence="4">
    <location>
        <begin position="420"/>
        <end position="815"/>
    </location>
</feature>
<dbReference type="CDD" id="cd00834">
    <property type="entry name" value="KAS_I_II"/>
    <property type="match status" value="1"/>
</dbReference>
<dbReference type="SMART" id="SM00825">
    <property type="entry name" value="PKS_KS"/>
    <property type="match status" value="1"/>
</dbReference>
<dbReference type="PANTHER" id="PTHR11712:SF336">
    <property type="entry name" value="3-OXOACYL-[ACYL-CARRIER-PROTEIN] SYNTHASE, MITOCHONDRIAL"/>
    <property type="match status" value="1"/>
</dbReference>
<sequence>MNINNQRIVVTGMGIICSNGNSVKEFWDNIKSGKSGIKVIQNIDMAEMVTDYGGEIENLQVDDYFFKDEIKDMDRCGKIGVMAAREAVENAKLKIENFNPYRIGISLGTSLGGMLSGEEFHNQWIKDGIEKADETLLFKYPIHTPCDNITRDLKIKGPKMIISNACAAGTNSIGFALDTIRNNKADIMITGGVDPLSKLSMSGFNSLQALAPTPPSPYSKSNGVVIGEGAAILVLESLDHAVERGANILAEVVDYDLSSDAYHQTAPDPGGEGALRSMRGALKKANIDAKEVSYINGHGTGTPANDVSEPKAIRTLINENKTPVSSTKSMIGHMLGAAGAAEAVTSILAIQHGYLPPTINFEVESQKFNLDFVPNIGRVSDLSYVLSNSFAFGGNNASILFCKYNENLELSAAKEKLIKEKKVVITGVGGLAGNSSNLQEIKDCMFKGKSGTSKIKQWNDNPKCIQAGKIPEQNYRRLIHPNLLRKMDSISKHAVLSVKMAIENGNLKIDKNNRDKIGIIFATGTGPVATVESFNRNIIQEGVKAANAKLFPNTVMNAAAGHISLNFKIKGPTSTISCGGVSGISALYYAYAMIQSSDYDTFIVVTADEVNNPIIEGHSKIKRYLTTENISPFDCNNSGTILGEGSVAFIVESEEAALKRNGNILAEIKGFGLTSDDSKIGDLNHLGKAWEESMRLAMKEAMISPGEIEYICAAANGHTYFDRIEERVIERIFGNGAPVSATKSIFGETHATAGLLSLISVICAFDGEIPATQNVKSHRGRIDLVTENARKTPVSNALISTYSYGGNYNSIVIGKYLN</sequence>
<dbReference type="GO" id="GO:0004315">
    <property type="term" value="F:3-oxoacyl-[acyl-carrier-protein] synthase activity"/>
    <property type="evidence" value="ECO:0007669"/>
    <property type="project" value="TreeGrafter"/>
</dbReference>
<dbReference type="Pfam" id="PF00109">
    <property type="entry name" value="ketoacyl-synt"/>
    <property type="match status" value="2"/>
</dbReference>
<dbReference type="AlphaFoldDB" id="A0A1L2Z0K3"/>
<dbReference type="InterPro" id="IPR020841">
    <property type="entry name" value="PKS_Beta-ketoAc_synthase_dom"/>
</dbReference>
<accession>A0A1L2Z0K3</accession>
<comment type="similarity">
    <text evidence="1 3">Belongs to the thiolase-like superfamily. Beta-ketoacyl-ACP synthases family.</text>
</comment>
<dbReference type="Proteomes" id="UP000508034">
    <property type="component" value="Unassembled WGS sequence"/>
</dbReference>
<dbReference type="NCBIfam" id="NF005589">
    <property type="entry name" value="PRK07314.1"/>
    <property type="match status" value="1"/>
</dbReference>
<dbReference type="SUPFAM" id="SSF53901">
    <property type="entry name" value="Thiolase-like"/>
    <property type="match status" value="4"/>
</dbReference>
<evidence type="ECO:0000256" key="3">
    <source>
        <dbReference type="RuleBase" id="RU003694"/>
    </source>
</evidence>
<evidence type="ECO:0000256" key="1">
    <source>
        <dbReference type="ARBA" id="ARBA00008467"/>
    </source>
</evidence>
<dbReference type="InterPro" id="IPR016039">
    <property type="entry name" value="Thiolase-like"/>
</dbReference>
<dbReference type="InterPro" id="IPR014030">
    <property type="entry name" value="Ketoacyl_synth_N"/>
</dbReference>
<evidence type="ECO:0000313" key="7">
    <source>
        <dbReference type="Proteomes" id="UP000508034"/>
    </source>
</evidence>
<evidence type="ECO:0000313" key="6">
    <source>
        <dbReference type="EMBL" id="VIJ07797.1"/>
    </source>
</evidence>
<protein>
    <submittedName>
        <fullName evidence="5">3-oxoacyl-ACP synthase</fullName>
    </submittedName>
    <submittedName>
        <fullName evidence="6">3-oxoacyl-[acyl-carrier-protein] synthase 2</fullName>
    </submittedName>
</protein>
<dbReference type="InterPro" id="IPR000794">
    <property type="entry name" value="Beta-ketoacyl_synthase"/>
</dbReference>
<geneLocation type="plasmid" evidence="5">
    <name>pAM65-52-1-360K</name>
</geneLocation>
<reference evidence="5" key="1">
    <citation type="journal article" date="2017" name="Res. Microbiol.">
        <title>Comparative genomics of extrachromosomal elements in Bacillus thuringiensis subsp. israelensis.</title>
        <authorList>
            <person name="Bolotin A."/>
            <person name="Gillis A."/>
            <person name="Sanchis V."/>
            <person name="Nielsen-LeRoux C."/>
            <person name="Mahillon J."/>
            <person name="Lereclus D."/>
            <person name="Sorokin A."/>
        </authorList>
    </citation>
    <scope>NUCLEOTIDE SEQUENCE</scope>
    <source>
        <strain evidence="5">AM65-52</strain>
        <plasmid evidence="5">pAM65-52-1-360K</plasmid>
    </source>
</reference>
<keyword evidence="2 3" id="KW-0808">Transferase</keyword>
<gene>
    <name evidence="6" type="primary">fabF_2</name>
    <name evidence="5" type="ORF">ATN07_29305</name>
    <name evidence="6" type="ORF">BTAR23_AR23_05896</name>
</gene>
<dbReference type="Gene3D" id="3.40.47.10">
    <property type="match status" value="3"/>
</dbReference>
<dbReference type="EMBL" id="CP013276">
    <property type="protein sequence ID" value="APF32603.1"/>
    <property type="molecule type" value="Genomic_DNA"/>
</dbReference>
<dbReference type="GO" id="GO:0005829">
    <property type="term" value="C:cytosol"/>
    <property type="evidence" value="ECO:0007669"/>
    <property type="project" value="TreeGrafter"/>
</dbReference>
<name>A0A1L2Z0K3_BACTI</name>
<dbReference type="PANTHER" id="PTHR11712">
    <property type="entry name" value="POLYKETIDE SYNTHASE-RELATED"/>
    <property type="match status" value="1"/>
</dbReference>
<dbReference type="EMBL" id="CAAKHA010000028">
    <property type="protein sequence ID" value="VIJ07797.1"/>
    <property type="molecule type" value="Genomic_DNA"/>
</dbReference>
<dbReference type="InterPro" id="IPR014031">
    <property type="entry name" value="Ketoacyl_synth_C"/>
</dbReference>
<reference evidence="6 7" key="2">
    <citation type="submission" date="2019-04" db="EMBL/GenBank/DDBJ databases">
        <authorList>
            <person name="Patino-Navarrete R."/>
            <person name="Patino Navarrete R."/>
        </authorList>
    </citation>
    <scope>NUCLEOTIDE SEQUENCE [LARGE SCALE GENOMIC DNA]</scope>
    <source>
        <strain evidence="6">Bacillus thuringiensis strain AR23</strain>
    </source>
</reference>
<evidence type="ECO:0000313" key="5">
    <source>
        <dbReference type="EMBL" id="APF32603.1"/>
    </source>
</evidence>
<keyword evidence="5" id="KW-0614">Plasmid</keyword>
<evidence type="ECO:0000256" key="2">
    <source>
        <dbReference type="ARBA" id="ARBA00022679"/>
    </source>
</evidence>
<dbReference type="PROSITE" id="PS52004">
    <property type="entry name" value="KS3_2"/>
    <property type="match status" value="2"/>
</dbReference>
<dbReference type="RefSeq" id="WP_001024724.1">
    <property type="nucleotide sequence ID" value="NZ_CAAKHA010000028.1"/>
</dbReference>
<evidence type="ECO:0000259" key="4">
    <source>
        <dbReference type="PROSITE" id="PS52004"/>
    </source>
</evidence>